<accession>A0A8J2ZKV0</accession>
<organism evidence="1 2">
    <name type="scientific">Salipiger pallidus</name>
    <dbReference type="NCBI Taxonomy" id="1775170"/>
    <lineage>
        <taxon>Bacteria</taxon>
        <taxon>Pseudomonadati</taxon>
        <taxon>Pseudomonadota</taxon>
        <taxon>Alphaproteobacteria</taxon>
        <taxon>Rhodobacterales</taxon>
        <taxon>Roseobacteraceae</taxon>
        <taxon>Salipiger</taxon>
    </lineage>
</organism>
<evidence type="ECO:0000313" key="2">
    <source>
        <dbReference type="Proteomes" id="UP000617145"/>
    </source>
</evidence>
<protein>
    <submittedName>
        <fullName evidence="1">Uncharacterized protein</fullName>
    </submittedName>
</protein>
<gene>
    <name evidence="1" type="ORF">GCM10011415_27220</name>
</gene>
<reference evidence="1" key="1">
    <citation type="journal article" date="2014" name="Int. J. Syst. Evol. Microbiol.">
        <title>Complete genome sequence of Corynebacterium casei LMG S-19264T (=DSM 44701T), isolated from a smear-ripened cheese.</title>
        <authorList>
            <consortium name="US DOE Joint Genome Institute (JGI-PGF)"/>
            <person name="Walter F."/>
            <person name="Albersmeier A."/>
            <person name="Kalinowski J."/>
            <person name="Ruckert C."/>
        </authorList>
    </citation>
    <scope>NUCLEOTIDE SEQUENCE</scope>
    <source>
        <strain evidence="1">CGMCC 1.15762</strain>
    </source>
</reference>
<keyword evidence="2" id="KW-1185">Reference proteome</keyword>
<dbReference type="Proteomes" id="UP000617145">
    <property type="component" value="Unassembled WGS sequence"/>
</dbReference>
<dbReference type="EMBL" id="BMJV01000005">
    <property type="protein sequence ID" value="GGG76943.1"/>
    <property type="molecule type" value="Genomic_DNA"/>
</dbReference>
<proteinExistence type="predicted"/>
<comment type="caution">
    <text evidence="1">The sequence shown here is derived from an EMBL/GenBank/DDBJ whole genome shotgun (WGS) entry which is preliminary data.</text>
</comment>
<sequence>MLPSPEANGPNRPRAQRRALSFGVWLGRRFGNQSNELRPLFWRSTQRNEDLGHRLGVVFQAVPSGEWQADDRDAVAL</sequence>
<reference evidence="1" key="2">
    <citation type="submission" date="2020-09" db="EMBL/GenBank/DDBJ databases">
        <authorList>
            <person name="Sun Q."/>
            <person name="Zhou Y."/>
        </authorList>
    </citation>
    <scope>NUCLEOTIDE SEQUENCE</scope>
    <source>
        <strain evidence="1">CGMCC 1.15762</strain>
    </source>
</reference>
<dbReference type="AlphaFoldDB" id="A0A8J2ZKV0"/>
<name>A0A8J2ZKV0_9RHOB</name>
<evidence type="ECO:0000313" key="1">
    <source>
        <dbReference type="EMBL" id="GGG76943.1"/>
    </source>
</evidence>